<dbReference type="PANTHER" id="PTHR43788">
    <property type="entry name" value="DNA2/NAM7 HELICASE FAMILY MEMBER"/>
    <property type="match status" value="1"/>
</dbReference>
<accession>A0ABX5LLC5</accession>
<keyword evidence="9" id="KW-1185">Reference proteome</keyword>
<dbReference type="RefSeq" id="WP_158275929.1">
    <property type="nucleotide sequence ID" value="NZ_QGHD01000048.1"/>
</dbReference>
<organism evidence="8 9">
    <name type="scientific">Hallerella porci</name>
    <dbReference type="NCBI Taxonomy" id="1945871"/>
    <lineage>
        <taxon>Bacteria</taxon>
        <taxon>Pseudomonadati</taxon>
        <taxon>Fibrobacterota</taxon>
        <taxon>Fibrobacteria</taxon>
        <taxon>Fibrobacterales</taxon>
        <taxon>Fibrobacteraceae</taxon>
        <taxon>Hallerella</taxon>
    </lineage>
</organism>
<evidence type="ECO:0000256" key="5">
    <source>
        <dbReference type="SAM" id="MobiDB-lite"/>
    </source>
</evidence>
<evidence type="ECO:0000256" key="2">
    <source>
        <dbReference type="ARBA" id="ARBA00022801"/>
    </source>
</evidence>
<dbReference type="PANTHER" id="PTHR43788:SF8">
    <property type="entry name" value="DNA-BINDING PROTEIN SMUBP-2"/>
    <property type="match status" value="1"/>
</dbReference>
<feature type="compositionally biased region" description="Basic and acidic residues" evidence="5">
    <location>
        <begin position="941"/>
        <end position="951"/>
    </location>
</feature>
<dbReference type="Gene3D" id="3.40.50.300">
    <property type="entry name" value="P-loop containing nucleotide triphosphate hydrolases"/>
    <property type="match status" value="2"/>
</dbReference>
<dbReference type="InterPro" id="IPR036890">
    <property type="entry name" value="HATPase_C_sf"/>
</dbReference>
<name>A0ABX5LLC5_9BACT</name>
<evidence type="ECO:0000259" key="6">
    <source>
        <dbReference type="Pfam" id="PF13087"/>
    </source>
</evidence>
<feature type="compositionally biased region" description="Low complexity" evidence="5">
    <location>
        <begin position="922"/>
        <end position="935"/>
    </location>
</feature>
<evidence type="ECO:0000256" key="3">
    <source>
        <dbReference type="ARBA" id="ARBA00022806"/>
    </source>
</evidence>
<dbReference type="CDD" id="cd18808">
    <property type="entry name" value="SF1_C_Upf1"/>
    <property type="match status" value="1"/>
</dbReference>
<dbReference type="InterPro" id="IPR047187">
    <property type="entry name" value="SF1_C_Upf1"/>
</dbReference>
<keyword evidence="3" id="KW-0347">Helicase</keyword>
<dbReference type="EMBL" id="QGHD01000048">
    <property type="protein sequence ID" value="PWK85961.1"/>
    <property type="molecule type" value="Genomic_DNA"/>
</dbReference>
<dbReference type="SUPFAM" id="SSF55874">
    <property type="entry name" value="ATPase domain of HSP90 chaperone/DNA topoisomerase II/histidine kinase"/>
    <property type="match status" value="1"/>
</dbReference>
<dbReference type="Pfam" id="PF13245">
    <property type="entry name" value="AAA_19"/>
    <property type="match status" value="1"/>
</dbReference>
<feature type="domain" description="Sacsin/Nov" evidence="7">
    <location>
        <begin position="34"/>
        <end position="141"/>
    </location>
</feature>
<sequence>MDRQEEQWFDQLTDEHKKDAITFAKPNYRRLWDRLVDMYKESAHFVYELIQNADDALATEAHFLLYNDKLIFRHNGAKKFTISNPETEELDRENGKLGHVNSITSVAFSSKHNSDDSGNSIGKFGIGFKSVYTYTETPEIYDQAMCFRIEQKIIPIRLNKYYDNWEKNETWFIIPFNNPNKTPDIAVSEISKQLSELHNPTLFLNNLQTISYQYEENNKTTKGTYQKIIEKTKIFSDTKAELLSLKHDIDGVLTEEKLWIFSRENDNLTYSVGFGIEGDKLVPKSDYAYCYFQTKEETHLNFIIHAPFLLTPDRQHLKDGEKHNTQMITLLAELAADSMVYLRDIGKETGHNLISDDILKIVPIKSEDFYIQRQQYNYYLRKNETIIIGQKTFEPFYNQILNKFESEKILPSIEGYTSANNAFWAEDTDLINLFPDKNLSKIVNKEEAHWIFRSLRRAGVSDERREWIDKIISPEHCLNENYFLQHISASFCEEKFQNDFNWVISFYEWLDSAKERSSIAKKQPFFIDSEGKSVCLFKNEILNIFFPTEEICNYHTINKKIFENQSARNFLEKLGVTIPSLKDEIYTKILPQYETGMPDDETVKADFKKILAYYEKCPNAEIKEYTERIQSNLLLRSKPQTGTYTNAKAGDIYFPNEELQIWFDAKNDVNFIDLDFYKEFATEDKLISFFEKIGVRSEIRITYEEAFIIDSPTIWEVNFRPICKWLKSEDRKSKEPFVLAYIFFSLEGLKEATEHINEEKSRILLRYLCDNFELISLETFKYRYSSKEYTKNLQGKMLFSPILQFLKSTPWLYTKSGEVRNVHSIYLEDLADFYNLSSLKDTRILKILDIKERPKFDINILDDETKNNLNFIEKLKSSGVSITEQTIADFLEFQRNRQKPNPPQNPSSNEKKSQGTSSQAPNSTSEDSVDSSTENQSANTHHTETPEEKIVKETIKRAKEIKNEPEHTIEIYDTDFEDSDEFTPPSYDSKKLVKKVQDKFAIELNRIKELEDAIEKSKTTKYSYQWFQAMLQLEILRSNENYANSKEVHISFGKVDKDQTATKTLILSKPDKKIPAFMEELYGINVIIHFKGKSQDKQLTFEAASIRSFTLRLKMMHKADIDNLDIENISSAEIVAKSPVFLLDELKKEFDRLNFDKEKNLKAELCDNIKFIFGPPGTGKTTYLANEILLPWICDKNIKKCNILVLAPTNKAADVLTKRIMGNNETAQDFLSRFGTTNNDEIENSDVFCSRNLDINVRSKNIIVTTMARLPYDSCVVDGKEKELLRTIKWDYIVIDEASMIPLIYMVYLLYSQQPRQFVIAGDPFQIEPTVSEESWKRENIYQMVGLNDFVNPTTEPHPYEIIKLGTQYRSIPAIGSIYSQLTYGGILKHNRLDEGLKNISIEGFDISPLNIVRFPVERYESIYRSKKLGKGSNYQIYSAIFTYEFICHIAKSIAQKNSETKCSIGIISPYKAQSDLIGNLLRRTKLPQNISILSGTVHSFQGDECDIMLTVFNTPENISSSDKMFLNHKNIINVAISRARDYLFVLMPDEKTVGIDKLTIISKLAELMQDSNCRNFESHELEKWMFDNENFLEENTFSTGHQSVNVYSEPEKRYEVRSEDDAIDIQIFNIA</sequence>
<evidence type="ECO:0000259" key="7">
    <source>
        <dbReference type="Pfam" id="PF25794"/>
    </source>
</evidence>
<reference evidence="8 9" key="1">
    <citation type="submission" date="2018-05" db="EMBL/GenBank/DDBJ databases">
        <title>Animal gut microbial communities from fecal samples from Wisconsin, USA.</title>
        <authorList>
            <person name="Neumann A."/>
        </authorList>
    </citation>
    <scope>NUCLEOTIDE SEQUENCE [LARGE SCALE GENOMIC DNA]</scope>
    <source>
        <strain evidence="8 9">UWS4</strain>
    </source>
</reference>
<dbReference type="InterPro" id="IPR058210">
    <property type="entry name" value="SACS/Nov_dom"/>
</dbReference>
<dbReference type="Pfam" id="PF13087">
    <property type="entry name" value="AAA_12"/>
    <property type="match status" value="1"/>
</dbReference>
<evidence type="ECO:0000313" key="9">
    <source>
        <dbReference type="Proteomes" id="UP000245523"/>
    </source>
</evidence>
<dbReference type="Gene3D" id="3.30.565.10">
    <property type="entry name" value="Histidine kinase-like ATPase, C-terminal domain"/>
    <property type="match status" value="1"/>
</dbReference>
<gene>
    <name evidence="8" type="ORF">B0H50_1488</name>
</gene>
<dbReference type="InterPro" id="IPR050534">
    <property type="entry name" value="Coronavir_polyprotein_1ab"/>
</dbReference>
<dbReference type="Pfam" id="PF25794">
    <property type="entry name" value="SACS"/>
    <property type="match status" value="1"/>
</dbReference>
<dbReference type="InterPro" id="IPR027417">
    <property type="entry name" value="P-loop_NTPase"/>
</dbReference>
<dbReference type="NCBIfam" id="NF047352">
    <property type="entry name" value="P_loop_sacsin"/>
    <property type="match status" value="1"/>
</dbReference>
<feature type="domain" description="DNA2/NAM7 helicase-like C-terminal" evidence="6">
    <location>
        <begin position="1359"/>
        <end position="1547"/>
    </location>
</feature>
<keyword evidence="2" id="KW-0378">Hydrolase</keyword>
<feature type="region of interest" description="Disordered" evidence="5">
    <location>
        <begin position="894"/>
        <end position="951"/>
    </location>
</feature>
<evidence type="ECO:0000313" key="8">
    <source>
        <dbReference type="EMBL" id="PWK85961.1"/>
    </source>
</evidence>
<keyword evidence="1" id="KW-0547">Nucleotide-binding</keyword>
<evidence type="ECO:0000256" key="4">
    <source>
        <dbReference type="ARBA" id="ARBA00022840"/>
    </source>
</evidence>
<dbReference type="InterPro" id="IPR041679">
    <property type="entry name" value="DNA2/NAM7-like_C"/>
</dbReference>
<protein>
    <submittedName>
        <fullName evidence="8">AAA domain-containing protein</fullName>
    </submittedName>
</protein>
<dbReference type="Proteomes" id="UP000245523">
    <property type="component" value="Unassembled WGS sequence"/>
</dbReference>
<keyword evidence="4" id="KW-0067">ATP-binding</keyword>
<evidence type="ECO:0000256" key="1">
    <source>
        <dbReference type="ARBA" id="ARBA00022741"/>
    </source>
</evidence>
<dbReference type="SUPFAM" id="SSF52540">
    <property type="entry name" value="P-loop containing nucleoside triphosphate hydrolases"/>
    <property type="match status" value="1"/>
</dbReference>
<proteinExistence type="predicted"/>
<comment type="caution">
    <text evidence="8">The sequence shown here is derived from an EMBL/GenBank/DDBJ whole genome shotgun (WGS) entry which is preliminary data.</text>
</comment>